<feature type="compositionally biased region" description="Basic residues" evidence="12">
    <location>
        <begin position="883"/>
        <end position="895"/>
    </location>
</feature>
<feature type="region of interest" description="Disordered" evidence="12">
    <location>
        <begin position="726"/>
        <end position="763"/>
    </location>
</feature>
<dbReference type="SMART" id="SM00004">
    <property type="entry name" value="NL"/>
    <property type="match status" value="2"/>
</dbReference>
<dbReference type="InterPro" id="IPR035993">
    <property type="entry name" value="Notch-like_dom_sf"/>
</dbReference>
<evidence type="ECO:0000256" key="11">
    <source>
        <dbReference type="PROSITE-ProRule" id="PRU00076"/>
    </source>
</evidence>
<feature type="domain" description="LNR" evidence="16">
    <location>
        <begin position="210"/>
        <end position="250"/>
    </location>
</feature>
<feature type="domain" description="EGF-like" evidence="15">
    <location>
        <begin position="80"/>
        <end position="129"/>
    </location>
</feature>
<keyword evidence="8" id="KW-0325">Glycoprotein</keyword>
<dbReference type="SUPFAM" id="SSF48403">
    <property type="entry name" value="Ankyrin repeat"/>
    <property type="match status" value="1"/>
</dbReference>
<dbReference type="GO" id="GO:0012505">
    <property type="term" value="C:endomembrane system"/>
    <property type="evidence" value="ECO:0007669"/>
    <property type="project" value="UniProtKB-SubCell"/>
</dbReference>
<evidence type="ECO:0000256" key="3">
    <source>
        <dbReference type="ARBA" id="ARBA00022729"/>
    </source>
</evidence>
<reference evidence="17 18" key="2">
    <citation type="submission" date="2018-11" db="EMBL/GenBank/DDBJ databases">
        <authorList>
            <consortium name="Pathogen Informatics"/>
        </authorList>
    </citation>
    <scope>NUCLEOTIDE SEQUENCE [LARGE SCALE GENOMIC DNA]</scope>
</reference>
<dbReference type="SMART" id="SM00248">
    <property type="entry name" value="ANK"/>
    <property type="match status" value="5"/>
</dbReference>
<dbReference type="PROSITE" id="PS01186">
    <property type="entry name" value="EGF_2"/>
    <property type="match status" value="2"/>
</dbReference>
<keyword evidence="10" id="KW-0040">ANK repeat</keyword>
<dbReference type="Pfam" id="PF12796">
    <property type="entry name" value="Ank_2"/>
    <property type="match status" value="1"/>
</dbReference>
<dbReference type="SUPFAM" id="SSF57196">
    <property type="entry name" value="EGF/Laminin"/>
    <property type="match status" value="4"/>
</dbReference>
<dbReference type="AlphaFoldDB" id="A0A0M3K486"/>
<dbReference type="GO" id="GO:0016020">
    <property type="term" value="C:membrane"/>
    <property type="evidence" value="ECO:0007669"/>
    <property type="project" value="InterPro"/>
</dbReference>
<feature type="disulfide bond" evidence="11">
    <location>
        <begin position="65"/>
        <end position="74"/>
    </location>
</feature>
<feature type="domain" description="EGF-like" evidence="15">
    <location>
        <begin position="131"/>
        <end position="168"/>
    </location>
</feature>
<dbReference type="CDD" id="cd00054">
    <property type="entry name" value="EGF_CA"/>
    <property type="match status" value="4"/>
</dbReference>
<feature type="domain" description="EGF-like" evidence="15">
    <location>
        <begin position="33"/>
        <end position="75"/>
    </location>
</feature>
<dbReference type="InterPro" id="IPR051022">
    <property type="entry name" value="Notch_Cell-Fate_Det"/>
</dbReference>
<dbReference type="InterPro" id="IPR036770">
    <property type="entry name" value="Ankyrin_rpt-contain_sf"/>
</dbReference>
<dbReference type="Pfam" id="PF13637">
    <property type="entry name" value="Ank_4"/>
    <property type="match status" value="1"/>
</dbReference>
<evidence type="ECO:0000259" key="15">
    <source>
        <dbReference type="PROSITE" id="PS50026"/>
    </source>
</evidence>
<evidence type="ECO:0000256" key="6">
    <source>
        <dbReference type="ARBA" id="ARBA00023136"/>
    </source>
</evidence>
<feature type="signal peptide" evidence="14">
    <location>
        <begin position="1"/>
        <end position="33"/>
    </location>
</feature>
<dbReference type="EMBL" id="UYRR01032165">
    <property type="protein sequence ID" value="VDK54459.1"/>
    <property type="molecule type" value="Genomic_DNA"/>
</dbReference>
<dbReference type="GO" id="GO:0005509">
    <property type="term" value="F:calcium ion binding"/>
    <property type="evidence" value="ECO:0007669"/>
    <property type="project" value="InterPro"/>
</dbReference>
<keyword evidence="4" id="KW-0677">Repeat</keyword>
<evidence type="ECO:0000256" key="13">
    <source>
        <dbReference type="SAM" id="Phobius"/>
    </source>
</evidence>
<comment type="caution">
    <text evidence="11">Lacks conserved residue(s) required for the propagation of feature annotation.</text>
</comment>
<dbReference type="PROSITE" id="PS00022">
    <property type="entry name" value="EGF_1"/>
    <property type="match status" value="2"/>
</dbReference>
<dbReference type="Gene3D" id="4.10.470.20">
    <property type="match status" value="2"/>
</dbReference>
<dbReference type="Gene3D" id="1.25.40.20">
    <property type="entry name" value="Ankyrin repeat-containing domain"/>
    <property type="match status" value="2"/>
</dbReference>
<protein>
    <submittedName>
        <fullName evidence="19">Neurogenic locus notch homolog protein 1 (inferred by orthology to a zebrafish protein)</fullName>
    </submittedName>
</protein>
<gene>
    <name evidence="17" type="ORF">ASIM_LOCUS15184</name>
</gene>
<name>A0A0M3K486_ANISI</name>
<dbReference type="PROSITE" id="PS50297">
    <property type="entry name" value="ANK_REP_REGION"/>
    <property type="match status" value="2"/>
</dbReference>
<dbReference type="Gene3D" id="3.30.70.3310">
    <property type="match status" value="1"/>
</dbReference>
<dbReference type="GO" id="GO:0030154">
    <property type="term" value="P:cell differentiation"/>
    <property type="evidence" value="ECO:0007669"/>
    <property type="project" value="InterPro"/>
</dbReference>
<evidence type="ECO:0000313" key="17">
    <source>
        <dbReference type="EMBL" id="VDK54459.1"/>
    </source>
</evidence>
<sequence length="1060" mass="117690">MMRSKRRWNSVVQFRSVLVWFVLCAKVVDTVNGTVECSQNTCKNGGSCTVFNIFALQEEIVTCRCRPGFSGDRCEMINREKDACDDNPCKNGAQCISSVSPSSDSVIENNNTNEFTCRCRRGWKGVYCEKDINECEEYVGYCGNGGTCFNLNGSVQCSCPLGWDFRCELNGFCLNGGTCFEQLCTCLDGFSGERCERNVPSMEDYLTAKCAEHPEFCARRFADGHCDEECNDQNCFYDGFDCVQNSVPNCGMQTYCAMKYSDSECDDLCNTIECGFDGGDCDNHGDISSLSSIDLQIEISNLALVLHAPPTVIVPKLRSLLAELAKVLHSPVRFSYDTKNKPRIFTWSSAEGIGERIDLLNSSSTYAPFDYGCEVKYWEIMIDMISVEYFASLGASIQPILFWGIWKRVNADGVLLFVDIDISGCLKRRHQLSQIYSIPCFTTTANAATFLSSILSSNHSDGERKLLGIRVSDVYAEGDRVRILKPPEDVFRKILSILIVALIILIIIALFGFHGILKRKKRQQKTLSVCTWKIPPGDRCKSSVLTDFKYERVETAVDEGAYHSTAISRCFKGNSPNESPIRKVQAPHQDSLDAFNKIDVNAFHDPIIDRCIIRLENEDEKAIRDGCIDEVQRQIASGIDLNDCVDEDGNSVLHLAILSNNIPILRTLIATHKCDLYAVNSFDQMPLTLAVSKPHVSQECARIVLDAMNDENTIIQKLAETMIGASPSGEVNSSNAPTSASSNGNHKKRSPPKRISPQRDDESVRFVLSQSPNRPILDLYGRSALHYAALNNRPELIALFYSNGLKLDQTDNKGESPLHLAAREGHHDCVKMLLSLGAKRDITDQLGRTPFDVASERERADVLKLLCEASTSNPLRSNTLTSLKRKRRTTKLRKSLKADNDGNDIDSSDSRKVSDALQRKGSTSHQIAVPNDRRQEENAERDVPSESSSSTVTGSSSSSGSPPFSKMSPSLSATPGTPRMPYRVLTPCEEIIDQSNGLFNREFLLPNENNENVTPFLDDSVNGDLDCLMSDSLVSEKLFKNLEDITKDLSDELNDTLLDG</sequence>
<reference evidence="19" key="1">
    <citation type="submission" date="2017-02" db="UniProtKB">
        <authorList>
            <consortium name="WormBaseParasite"/>
        </authorList>
    </citation>
    <scope>IDENTIFICATION</scope>
</reference>
<dbReference type="InterPro" id="IPR001881">
    <property type="entry name" value="EGF-like_Ca-bd_dom"/>
</dbReference>
<evidence type="ECO:0000259" key="16">
    <source>
        <dbReference type="PROSITE" id="PS50258"/>
    </source>
</evidence>
<dbReference type="Pfam" id="PF00008">
    <property type="entry name" value="EGF"/>
    <property type="match status" value="1"/>
</dbReference>
<dbReference type="PROSITE" id="PS50088">
    <property type="entry name" value="ANK_REPEAT"/>
    <property type="match status" value="2"/>
</dbReference>
<keyword evidence="1 11" id="KW-0245">EGF-like domain</keyword>
<feature type="compositionally biased region" description="Basic and acidic residues" evidence="12">
    <location>
        <begin position="931"/>
        <end position="944"/>
    </location>
</feature>
<dbReference type="SMART" id="SM00181">
    <property type="entry name" value="EGF"/>
    <property type="match status" value="4"/>
</dbReference>
<dbReference type="InterPro" id="IPR000800">
    <property type="entry name" value="Notch_dom"/>
</dbReference>
<proteinExistence type="predicted"/>
<comment type="subcellular location">
    <subcellularLocation>
        <location evidence="9">Endomembrane system</location>
        <topology evidence="9">Single-pass type I membrane protein</topology>
    </subcellularLocation>
</comment>
<evidence type="ECO:0000256" key="7">
    <source>
        <dbReference type="ARBA" id="ARBA00023157"/>
    </source>
</evidence>
<feature type="chain" id="PRO_5043121248" evidence="14">
    <location>
        <begin position="34"/>
        <end position="1060"/>
    </location>
</feature>
<dbReference type="PROSITE" id="PS50258">
    <property type="entry name" value="LNR"/>
    <property type="match status" value="1"/>
</dbReference>
<feature type="disulfide bond" evidence="11">
    <location>
        <begin position="119"/>
        <end position="128"/>
    </location>
</feature>
<evidence type="ECO:0000313" key="18">
    <source>
        <dbReference type="Proteomes" id="UP000267096"/>
    </source>
</evidence>
<feature type="compositionally biased region" description="Basic and acidic residues" evidence="12">
    <location>
        <begin position="908"/>
        <end position="918"/>
    </location>
</feature>
<dbReference type="InterPro" id="IPR002110">
    <property type="entry name" value="Ankyrin_rpt"/>
</dbReference>
<dbReference type="InterPro" id="IPR010660">
    <property type="entry name" value="Notch_NOD_dom"/>
</dbReference>
<dbReference type="PRINTS" id="PR01452">
    <property type="entry name" value="LNOTCHREPEAT"/>
</dbReference>
<dbReference type="PANTHER" id="PTHR24049">
    <property type="entry name" value="CRUMBS FAMILY MEMBER"/>
    <property type="match status" value="1"/>
</dbReference>
<evidence type="ECO:0000256" key="4">
    <source>
        <dbReference type="ARBA" id="ARBA00022737"/>
    </source>
</evidence>
<evidence type="ECO:0000256" key="8">
    <source>
        <dbReference type="ARBA" id="ARBA00023180"/>
    </source>
</evidence>
<evidence type="ECO:0000256" key="1">
    <source>
        <dbReference type="ARBA" id="ARBA00022536"/>
    </source>
</evidence>
<keyword evidence="7 11" id="KW-1015">Disulfide bond</keyword>
<dbReference type="InterPro" id="IPR000742">
    <property type="entry name" value="EGF"/>
</dbReference>
<feature type="compositionally biased region" description="Low complexity" evidence="12">
    <location>
        <begin position="945"/>
        <end position="970"/>
    </location>
</feature>
<dbReference type="WBParaSite" id="ASIM_0001577701-mRNA-1">
    <property type="protein sequence ID" value="ASIM_0001577701-mRNA-1"/>
    <property type="gene ID" value="ASIM_0001577701"/>
</dbReference>
<feature type="transmembrane region" description="Helical" evidence="13">
    <location>
        <begin position="494"/>
        <end position="517"/>
    </location>
</feature>
<keyword evidence="5 13" id="KW-1133">Transmembrane helix</keyword>
<evidence type="ECO:0000256" key="5">
    <source>
        <dbReference type="ARBA" id="ARBA00022989"/>
    </source>
</evidence>
<dbReference type="Pfam" id="PF06816">
    <property type="entry name" value="NOD"/>
    <property type="match status" value="1"/>
</dbReference>
<keyword evidence="2 13" id="KW-0812">Transmembrane</keyword>
<evidence type="ECO:0000313" key="19">
    <source>
        <dbReference type="WBParaSite" id="ASIM_0001577701-mRNA-1"/>
    </source>
</evidence>
<dbReference type="Pfam" id="PF00066">
    <property type="entry name" value="Notch"/>
    <property type="match status" value="2"/>
</dbReference>
<dbReference type="SUPFAM" id="SSF90193">
    <property type="entry name" value="Notch domain"/>
    <property type="match status" value="2"/>
</dbReference>
<dbReference type="PROSITE" id="PS50026">
    <property type="entry name" value="EGF_3"/>
    <property type="match status" value="3"/>
</dbReference>
<dbReference type="Proteomes" id="UP000267096">
    <property type="component" value="Unassembled WGS sequence"/>
</dbReference>
<organism evidence="19">
    <name type="scientific">Anisakis simplex</name>
    <name type="common">Herring worm</name>
    <dbReference type="NCBI Taxonomy" id="6269"/>
    <lineage>
        <taxon>Eukaryota</taxon>
        <taxon>Metazoa</taxon>
        <taxon>Ecdysozoa</taxon>
        <taxon>Nematoda</taxon>
        <taxon>Chromadorea</taxon>
        <taxon>Rhabditida</taxon>
        <taxon>Spirurina</taxon>
        <taxon>Ascaridomorpha</taxon>
        <taxon>Ascaridoidea</taxon>
        <taxon>Anisakidae</taxon>
        <taxon>Anisakis</taxon>
        <taxon>Anisakis simplex complex</taxon>
    </lineage>
</organism>
<keyword evidence="3 14" id="KW-0732">Signal</keyword>
<dbReference type="SMART" id="SM00179">
    <property type="entry name" value="EGF_CA"/>
    <property type="match status" value="2"/>
</dbReference>
<evidence type="ECO:0000256" key="12">
    <source>
        <dbReference type="SAM" id="MobiDB-lite"/>
    </source>
</evidence>
<dbReference type="Gene3D" id="2.10.25.10">
    <property type="entry name" value="Laminin"/>
    <property type="match status" value="4"/>
</dbReference>
<feature type="repeat" description="ANK" evidence="10">
    <location>
        <begin position="813"/>
        <end position="845"/>
    </location>
</feature>
<keyword evidence="18" id="KW-1185">Reference proteome</keyword>
<feature type="repeat" description="ANK" evidence="10">
    <location>
        <begin position="780"/>
        <end position="812"/>
    </location>
</feature>
<evidence type="ECO:0000256" key="2">
    <source>
        <dbReference type="ARBA" id="ARBA00022692"/>
    </source>
</evidence>
<dbReference type="OrthoDB" id="5856526at2759"/>
<keyword evidence="6 13" id="KW-0472">Membrane</keyword>
<accession>A0A0M3K486</accession>
<feature type="compositionally biased region" description="Low complexity" evidence="12">
    <location>
        <begin position="732"/>
        <end position="744"/>
    </location>
</feature>
<feature type="region of interest" description="Disordered" evidence="12">
    <location>
        <begin position="874"/>
        <end position="978"/>
    </location>
</feature>
<evidence type="ECO:0000256" key="14">
    <source>
        <dbReference type="SAM" id="SignalP"/>
    </source>
</evidence>
<evidence type="ECO:0000256" key="10">
    <source>
        <dbReference type="PROSITE-ProRule" id="PRU00023"/>
    </source>
</evidence>
<evidence type="ECO:0000256" key="9">
    <source>
        <dbReference type="ARBA" id="ARBA00046288"/>
    </source>
</evidence>